<evidence type="ECO:0000259" key="4">
    <source>
        <dbReference type="PROSITE" id="PS51194"/>
    </source>
</evidence>
<reference evidence="5 6" key="1">
    <citation type="submission" date="2020-08" db="EMBL/GenBank/DDBJ databases">
        <title>Genomic Encyclopedia of Type Strains, Phase IV (KMG-IV): sequencing the most valuable type-strain genomes for metagenomic binning, comparative biology and taxonomic classification.</title>
        <authorList>
            <person name="Goeker M."/>
        </authorList>
    </citation>
    <scope>NUCLEOTIDE SEQUENCE [LARGE SCALE GENOMIC DNA]</scope>
    <source>
        <strain evidence="5 6">DSM 28570</strain>
    </source>
</reference>
<proteinExistence type="predicted"/>
<dbReference type="PROSITE" id="PS51194">
    <property type="entry name" value="HELICASE_CTER"/>
    <property type="match status" value="1"/>
</dbReference>
<dbReference type="PANTHER" id="PTHR47957">
    <property type="entry name" value="ATP-DEPENDENT HELICASE HRQ1"/>
    <property type="match status" value="1"/>
</dbReference>
<keyword evidence="2" id="KW-0067">ATP-binding</keyword>
<evidence type="ECO:0000313" key="5">
    <source>
        <dbReference type="EMBL" id="MBB5346497.1"/>
    </source>
</evidence>
<dbReference type="RefSeq" id="WP_183347397.1">
    <property type="nucleotide sequence ID" value="NZ_JACHEO010000001.1"/>
</dbReference>
<dbReference type="InterPro" id="IPR014001">
    <property type="entry name" value="Helicase_ATP-bd"/>
</dbReference>
<dbReference type="InterPro" id="IPR036397">
    <property type="entry name" value="RNaseH_sf"/>
</dbReference>
<dbReference type="SMART" id="SM00490">
    <property type="entry name" value="HELICc"/>
    <property type="match status" value="1"/>
</dbReference>
<dbReference type="InterPro" id="IPR018973">
    <property type="entry name" value="MZB"/>
</dbReference>
<dbReference type="GO" id="GO:0036297">
    <property type="term" value="P:interstrand cross-link repair"/>
    <property type="evidence" value="ECO:0007669"/>
    <property type="project" value="TreeGrafter"/>
</dbReference>
<name>A0A840UJI2_9BACT</name>
<dbReference type="CDD" id="cd17923">
    <property type="entry name" value="DEXHc_Hrq1-like"/>
    <property type="match status" value="1"/>
</dbReference>
<evidence type="ECO:0000256" key="1">
    <source>
        <dbReference type="ARBA" id="ARBA00022741"/>
    </source>
</evidence>
<dbReference type="GO" id="GO:0005524">
    <property type="term" value="F:ATP binding"/>
    <property type="evidence" value="ECO:0007669"/>
    <property type="project" value="UniProtKB-KW"/>
</dbReference>
<comment type="caution">
    <text evidence="5">The sequence shown here is derived from an EMBL/GenBank/DDBJ whole genome shotgun (WGS) entry which is preliminary data.</text>
</comment>
<dbReference type="GO" id="GO:0003676">
    <property type="term" value="F:nucleic acid binding"/>
    <property type="evidence" value="ECO:0007669"/>
    <property type="project" value="InterPro"/>
</dbReference>
<feature type="domain" description="Helicase ATP-binding" evidence="3">
    <location>
        <begin position="75"/>
        <end position="262"/>
    </location>
</feature>
<dbReference type="InterPro" id="IPR055227">
    <property type="entry name" value="HRQ1_WHD"/>
</dbReference>
<dbReference type="InterPro" id="IPR011545">
    <property type="entry name" value="DEAD/DEAH_box_helicase_dom"/>
</dbReference>
<accession>A0A840UJI2</accession>
<dbReference type="Pfam" id="PF00270">
    <property type="entry name" value="DEAD"/>
    <property type="match status" value="1"/>
</dbReference>
<dbReference type="GO" id="GO:0043138">
    <property type="term" value="F:3'-5' DNA helicase activity"/>
    <property type="evidence" value="ECO:0007669"/>
    <property type="project" value="TreeGrafter"/>
</dbReference>
<dbReference type="SMART" id="SM00487">
    <property type="entry name" value="DEXDc"/>
    <property type="match status" value="1"/>
</dbReference>
<keyword evidence="1" id="KW-0547">Nucleotide-binding</keyword>
<dbReference type="InterPro" id="IPR012337">
    <property type="entry name" value="RNaseH-like_sf"/>
</dbReference>
<organism evidence="5 6">
    <name type="scientific">Desulfoprunum benzoelyticum</name>
    <dbReference type="NCBI Taxonomy" id="1506996"/>
    <lineage>
        <taxon>Bacteria</taxon>
        <taxon>Pseudomonadati</taxon>
        <taxon>Thermodesulfobacteriota</taxon>
        <taxon>Desulfobulbia</taxon>
        <taxon>Desulfobulbales</taxon>
        <taxon>Desulfobulbaceae</taxon>
        <taxon>Desulfoprunum</taxon>
    </lineage>
</organism>
<evidence type="ECO:0000256" key="2">
    <source>
        <dbReference type="ARBA" id="ARBA00022840"/>
    </source>
</evidence>
<keyword evidence="5" id="KW-0347">Helicase</keyword>
<dbReference type="PROSITE" id="PS51192">
    <property type="entry name" value="HELICASE_ATP_BIND_1"/>
    <property type="match status" value="1"/>
</dbReference>
<sequence length="1002" mass="110136">MSASHDPVAGTGSIVEYLAALESSRKFGPQVVCHRVFPATAQRLAAADPALSPATLELLRTRGIDRLYTHQAEAIGHLLAGNHVVVATPTASGKSMIFNLPVLDGIGAGSGDHALYLYPLKALAQDQLRVVEDLAGQLRVGPADSGGEIAAIYDGDSSSYQRRRIRDHLPPILMTNPDMLHLSILPYHGNWSTLFKGLRYVVIDEIHTYRGVFGSHMAWVIRRLKRIAENYGAAPRFVLLSATIGNAGAFARQLIDAEVEAVSVSGAPQAEKHFLFLNPWDNAATIASQLLEAALKRGLRTIVYTKSRRMTELIHLWTAPRLGPLQGKLSSYRAGFLPEERREIEQRLNCGSLLGVVSTSALELGIDIGDLDLCILVGYPGSIMASWQRGGRVGRQQRTSAIIMIAQEDALDQHFMRQPEDFFSRAPESAVVNPLNESILHRHLHCAAAELPLAAAEPLLQNPDVTAAVDALVRSATLLQDADGRFWHASRKYPQRHVNLRGGGLQLALINCDSGEIFGEVDSGRALKECHPGAVYIHRATSWLVEDLDLVAREVTCRRQTPPYYTRPISGKETEILQVLDQKTAFGCRVSFGRLKVTEKVTGYQRLNNATRRVIATMPLDLPEQIIETEGLWLEIAEDLQRRLETRQLHFMGAIHALEHAMISLFPLLVLCDRNDIGGISCPRHPQTPWAAVFIYDGHDGGIGLAAEAYRNIDELLTQTERTIRLCSCDNGCPSCVHSPKCGSGNRPIDKGACRALLEMILAGNQLQASVKSLAAPEARAGDEPVAAENVGAVGRSSGERLGIGALPRHYGVFDLETIRSAAEVGGWNRCERMGISVAVVWDSVLGECVTYLEHEIDGLVEHLFALDLVVGFNSRRFDYRVLNGYSPRDFSRLPTLDLLEEVSNHLGYRLSLDRLAEHTLGEKKSADGLQALKWYREGRIDLIAQYCRKDVEITRDLLHFALEKGYLLFQNKAAKTVRLPLALEKIIGAESAKGDQGQISG</sequence>
<dbReference type="Pfam" id="PF09369">
    <property type="entry name" value="MZB"/>
    <property type="match status" value="1"/>
</dbReference>
<evidence type="ECO:0000313" key="6">
    <source>
        <dbReference type="Proteomes" id="UP000539642"/>
    </source>
</evidence>
<dbReference type="Proteomes" id="UP000539642">
    <property type="component" value="Unassembled WGS sequence"/>
</dbReference>
<dbReference type="EMBL" id="JACHEO010000001">
    <property type="protein sequence ID" value="MBB5346497.1"/>
    <property type="molecule type" value="Genomic_DNA"/>
</dbReference>
<keyword evidence="5" id="KW-0378">Hydrolase</keyword>
<dbReference type="SUPFAM" id="SSF53098">
    <property type="entry name" value="Ribonuclease H-like"/>
    <property type="match status" value="1"/>
</dbReference>
<dbReference type="CDD" id="cd18797">
    <property type="entry name" value="SF2_C_Hrq"/>
    <property type="match status" value="1"/>
</dbReference>
<feature type="domain" description="Helicase C-terminal" evidence="4">
    <location>
        <begin position="286"/>
        <end position="439"/>
    </location>
</feature>
<protein>
    <submittedName>
        <fullName evidence="5">DEAD/DEAH box helicase domain-containing protein</fullName>
    </submittedName>
</protein>
<dbReference type="Gene3D" id="3.30.420.10">
    <property type="entry name" value="Ribonuclease H-like superfamily/Ribonuclease H"/>
    <property type="match status" value="1"/>
</dbReference>
<dbReference type="Pfam" id="PF22982">
    <property type="entry name" value="WHD_HRQ1"/>
    <property type="match status" value="1"/>
</dbReference>
<dbReference type="AlphaFoldDB" id="A0A840UJI2"/>
<keyword evidence="6" id="KW-1185">Reference proteome</keyword>
<evidence type="ECO:0000259" key="3">
    <source>
        <dbReference type="PROSITE" id="PS51192"/>
    </source>
</evidence>
<dbReference type="Pfam" id="PF00271">
    <property type="entry name" value="Helicase_C"/>
    <property type="match status" value="1"/>
</dbReference>
<gene>
    <name evidence="5" type="ORF">HNQ81_000204</name>
</gene>
<dbReference type="InterPro" id="IPR027417">
    <property type="entry name" value="P-loop_NTPase"/>
</dbReference>
<dbReference type="GO" id="GO:0006289">
    <property type="term" value="P:nucleotide-excision repair"/>
    <property type="evidence" value="ECO:0007669"/>
    <property type="project" value="TreeGrafter"/>
</dbReference>
<dbReference type="InterPro" id="IPR001650">
    <property type="entry name" value="Helicase_C-like"/>
</dbReference>
<dbReference type="Gene3D" id="3.40.50.300">
    <property type="entry name" value="P-loop containing nucleotide triphosphate hydrolases"/>
    <property type="match status" value="2"/>
</dbReference>
<dbReference type="SUPFAM" id="SSF52540">
    <property type="entry name" value="P-loop containing nucleoside triphosphate hydrolases"/>
    <property type="match status" value="1"/>
</dbReference>
<dbReference type="PANTHER" id="PTHR47957:SF3">
    <property type="entry name" value="ATP-DEPENDENT HELICASE HRQ1"/>
    <property type="match status" value="1"/>
</dbReference>